<dbReference type="PANTHER" id="PTHR37911">
    <property type="entry name" value="OSJNBA0067K08.20 PROTEIN"/>
    <property type="match status" value="1"/>
</dbReference>
<name>A0AB40C724_DIOCR</name>
<evidence type="ECO:0000313" key="2">
    <source>
        <dbReference type="Proteomes" id="UP001515500"/>
    </source>
</evidence>
<dbReference type="RefSeq" id="XP_039135625.1">
    <property type="nucleotide sequence ID" value="XM_039279691.1"/>
</dbReference>
<protein>
    <submittedName>
        <fullName evidence="3 4">Uncharacterized protein LOC120273055</fullName>
    </submittedName>
</protein>
<evidence type="ECO:0000313" key="3">
    <source>
        <dbReference type="RefSeq" id="XP_039135625.1"/>
    </source>
</evidence>
<proteinExistence type="predicted"/>
<dbReference type="AlphaFoldDB" id="A0AB40C724"/>
<dbReference type="GeneID" id="120273055"/>
<dbReference type="PANTHER" id="PTHR37911:SF1">
    <property type="entry name" value="OS04G0497900 PROTEIN"/>
    <property type="match status" value="1"/>
</dbReference>
<sequence>MASHLLHLLPNPFISSFNPKYPNPNKRTIQTLRSNPPSIRASLPPHPFSSPPSFLPLPKHPPFIAAAGRSKKNPAGRMEGNAEIRRQAKIAGRRRSRRIAQNLFYRKYGPNANNPDRFSDEELQMIGLGYDRMVRFMAPDDPRLRHPYDWYKYGQYGPYSWRGVVIGPPIRGRFSDERVTLIGEVRDHEEWELIEQFDMSSEFSERLESMDKNVGFRYFWVFVRHPKWNSSELPWQQWTLVAEVVLEAGKERLDKWSLMGRMGNKARAMVTQCAAWFRPDIIYVKRPMYQCRFEPQEDFFKLLGPLLDPETESQYLFELEREDGRIELCTYFAGLCKIVRVNPKSYVDDVVNAYEKLSDERKSKCLEFLLGNHPMELLHPWTKEWKAKLEELELGCDAPDDSDDDLGDGDENRITDWIEEEDGDGDGDGDGDEVIDVGENVDDDDDEPKDPEEPEENPEYWNEQWEKAIRSPQEMEKLVTKSLEISTKLYSSQMDQEQDMRANEVGNRSSVSVDLEESRAEQENAGYKGSADLDESREEWENVRYKGGRMKAKRSRVPPELFLRAAVRPFTYRNLVKEIVLTRHAIVEGDITVKD</sequence>
<feature type="region of interest" description="Disordered" evidence="1">
    <location>
        <begin position="418"/>
        <end position="462"/>
    </location>
</feature>
<gene>
    <name evidence="3 4" type="primary">LOC120273055</name>
</gene>
<feature type="compositionally biased region" description="Acidic residues" evidence="1">
    <location>
        <begin position="418"/>
        <end position="458"/>
    </location>
</feature>
<keyword evidence="2" id="KW-1185">Reference proteome</keyword>
<dbReference type="Proteomes" id="UP001515500">
    <property type="component" value="Chromosome 12"/>
</dbReference>
<organism evidence="2 3">
    <name type="scientific">Dioscorea cayennensis subsp. rotundata</name>
    <name type="common">White Guinea yam</name>
    <name type="synonym">Dioscorea rotundata</name>
    <dbReference type="NCBI Taxonomy" id="55577"/>
    <lineage>
        <taxon>Eukaryota</taxon>
        <taxon>Viridiplantae</taxon>
        <taxon>Streptophyta</taxon>
        <taxon>Embryophyta</taxon>
        <taxon>Tracheophyta</taxon>
        <taxon>Spermatophyta</taxon>
        <taxon>Magnoliopsida</taxon>
        <taxon>Liliopsida</taxon>
        <taxon>Dioscoreales</taxon>
        <taxon>Dioscoreaceae</taxon>
        <taxon>Dioscorea</taxon>
    </lineage>
</organism>
<evidence type="ECO:0000256" key="1">
    <source>
        <dbReference type="SAM" id="MobiDB-lite"/>
    </source>
</evidence>
<dbReference type="RefSeq" id="XP_039135626.1">
    <property type="nucleotide sequence ID" value="XM_039279692.1"/>
</dbReference>
<accession>A0AB40C724</accession>
<reference evidence="3 4" key="1">
    <citation type="submission" date="2025-04" db="UniProtKB">
        <authorList>
            <consortium name="RefSeq"/>
        </authorList>
    </citation>
    <scope>IDENTIFICATION</scope>
</reference>
<evidence type="ECO:0000313" key="4">
    <source>
        <dbReference type="RefSeq" id="XP_039135626.1"/>
    </source>
</evidence>
<feature type="region of interest" description="Disordered" evidence="1">
    <location>
        <begin position="493"/>
        <end position="538"/>
    </location>
</feature>